<dbReference type="InterPro" id="IPR036890">
    <property type="entry name" value="HATPase_C_sf"/>
</dbReference>
<protein>
    <recommendedName>
        <fullName evidence="2">histidine kinase</fullName>
        <ecNumber evidence="2">2.7.13.3</ecNumber>
    </recommendedName>
</protein>
<dbReference type="InterPro" id="IPR003594">
    <property type="entry name" value="HATPase_dom"/>
</dbReference>
<dbReference type="PRINTS" id="PR00344">
    <property type="entry name" value="BCTRLSENSOR"/>
</dbReference>
<dbReference type="Proteomes" id="UP001528920">
    <property type="component" value="Unassembled WGS sequence"/>
</dbReference>
<keyword evidence="11" id="KW-1185">Reference proteome</keyword>
<dbReference type="SMART" id="SM00388">
    <property type="entry name" value="HisKA"/>
    <property type="match status" value="1"/>
</dbReference>
<dbReference type="NCBIfam" id="TIGR00229">
    <property type="entry name" value="sensory_box"/>
    <property type="match status" value="1"/>
</dbReference>
<name>A0ABT5VU81_9BACT</name>
<evidence type="ECO:0000256" key="4">
    <source>
        <dbReference type="ARBA" id="ARBA00022679"/>
    </source>
</evidence>
<dbReference type="Pfam" id="PF02518">
    <property type="entry name" value="HATPase_c"/>
    <property type="match status" value="1"/>
</dbReference>
<dbReference type="PANTHER" id="PTHR43711">
    <property type="entry name" value="TWO-COMPONENT HISTIDINE KINASE"/>
    <property type="match status" value="1"/>
</dbReference>
<feature type="transmembrane region" description="Helical" evidence="8">
    <location>
        <begin position="96"/>
        <end position="118"/>
    </location>
</feature>
<keyword evidence="8" id="KW-0472">Membrane</keyword>
<dbReference type="Gene3D" id="3.30.450.20">
    <property type="entry name" value="PAS domain"/>
    <property type="match status" value="1"/>
</dbReference>
<feature type="transmembrane region" description="Helical" evidence="8">
    <location>
        <begin position="172"/>
        <end position="194"/>
    </location>
</feature>
<feature type="domain" description="Histidine kinase" evidence="9">
    <location>
        <begin position="385"/>
        <end position="601"/>
    </location>
</feature>
<accession>A0ABT5VU81</accession>
<organism evidence="10 11">
    <name type="scientific">Paralabilibaculum antarcticum</name>
    <dbReference type="NCBI Taxonomy" id="2912572"/>
    <lineage>
        <taxon>Bacteria</taxon>
        <taxon>Pseudomonadati</taxon>
        <taxon>Bacteroidota</taxon>
        <taxon>Bacteroidia</taxon>
        <taxon>Marinilabiliales</taxon>
        <taxon>Marinifilaceae</taxon>
        <taxon>Paralabilibaculum</taxon>
    </lineage>
</organism>
<dbReference type="Pfam" id="PF00512">
    <property type="entry name" value="HisKA"/>
    <property type="match status" value="1"/>
</dbReference>
<dbReference type="PROSITE" id="PS50109">
    <property type="entry name" value="HIS_KIN"/>
    <property type="match status" value="1"/>
</dbReference>
<proteinExistence type="predicted"/>
<keyword evidence="5" id="KW-0418">Kinase</keyword>
<dbReference type="InterPro" id="IPR005467">
    <property type="entry name" value="His_kinase_dom"/>
</dbReference>
<gene>
    <name evidence="10" type="ORF">L3049_13365</name>
</gene>
<evidence type="ECO:0000313" key="11">
    <source>
        <dbReference type="Proteomes" id="UP001528920"/>
    </source>
</evidence>
<dbReference type="CDD" id="cd00130">
    <property type="entry name" value="PAS"/>
    <property type="match status" value="1"/>
</dbReference>
<evidence type="ECO:0000313" key="10">
    <source>
        <dbReference type="EMBL" id="MDE5418989.1"/>
    </source>
</evidence>
<evidence type="ECO:0000259" key="9">
    <source>
        <dbReference type="PROSITE" id="PS50109"/>
    </source>
</evidence>
<feature type="transmembrane region" description="Helical" evidence="8">
    <location>
        <begin position="145"/>
        <end position="166"/>
    </location>
</feature>
<dbReference type="SUPFAM" id="SSF55874">
    <property type="entry name" value="ATPase domain of HSP90 chaperone/DNA topoisomerase II/histidine kinase"/>
    <property type="match status" value="1"/>
</dbReference>
<dbReference type="SUPFAM" id="SSF55785">
    <property type="entry name" value="PYP-like sensor domain (PAS domain)"/>
    <property type="match status" value="1"/>
</dbReference>
<evidence type="ECO:0000256" key="3">
    <source>
        <dbReference type="ARBA" id="ARBA00022553"/>
    </source>
</evidence>
<keyword evidence="8" id="KW-0812">Transmembrane</keyword>
<dbReference type="InterPro" id="IPR050736">
    <property type="entry name" value="Sensor_HK_Regulatory"/>
</dbReference>
<dbReference type="Gene3D" id="3.30.565.10">
    <property type="entry name" value="Histidine kinase-like ATPase, C-terminal domain"/>
    <property type="match status" value="1"/>
</dbReference>
<evidence type="ECO:0000256" key="6">
    <source>
        <dbReference type="ARBA" id="ARBA00023012"/>
    </source>
</evidence>
<evidence type="ECO:0000256" key="7">
    <source>
        <dbReference type="SAM" id="Coils"/>
    </source>
</evidence>
<evidence type="ECO:0000256" key="2">
    <source>
        <dbReference type="ARBA" id="ARBA00012438"/>
    </source>
</evidence>
<evidence type="ECO:0000256" key="8">
    <source>
        <dbReference type="SAM" id="Phobius"/>
    </source>
</evidence>
<comment type="catalytic activity">
    <reaction evidence="1">
        <text>ATP + protein L-histidine = ADP + protein N-phospho-L-histidine.</text>
        <dbReference type="EC" id="2.7.13.3"/>
    </reaction>
</comment>
<evidence type="ECO:0000256" key="1">
    <source>
        <dbReference type="ARBA" id="ARBA00000085"/>
    </source>
</evidence>
<dbReference type="InterPro" id="IPR000014">
    <property type="entry name" value="PAS"/>
</dbReference>
<comment type="caution">
    <text evidence="10">The sequence shown here is derived from an EMBL/GenBank/DDBJ whole genome shotgun (WGS) entry which is preliminary data.</text>
</comment>
<dbReference type="Gene3D" id="1.10.287.130">
    <property type="match status" value="1"/>
</dbReference>
<keyword evidence="10" id="KW-0547">Nucleotide-binding</keyword>
<feature type="coiled-coil region" evidence="7">
    <location>
        <begin position="205"/>
        <end position="239"/>
    </location>
</feature>
<dbReference type="SUPFAM" id="SSF47384">
    <property type="entry name" value="Homodimeric domain of signal transducing histidine kinase"/>
    <property type="match status" value="1"/>
</dbReference>
<dbReference type="CDD" id="cd16922">
    <property type="entry name" value="HATPase_EvgS-ArcB-TorS-like"/>
    <property type="match status" value="1"/>
</dbReference>
<dbReference type="EMBL" id="JAKJSC010000002">
    <property type="protein sequence ID" value="MDE5418989.1"/>
    <property type="molecule type" value="Genomic_DNA"/>
</dbReference>
<dbReference type="InterPro" id="IPR004358">
    <property type="entry name" value="Sig_transdc_His_kin-like_C"/>
</dbReference>
<feature type="transmembrane region" description="Helical" evidence="8">
    <location>
        <begin position="42"/>
        <end position="62"/>
    </location>
</feature>
<dbReference type="CDD" id="cd00082">
    <property type="entry name" value="HisKA"/>
    <property type="match status" value="1"/>
</dbReference>
<reference evidence="10 11" key="1">
    <citation type="submission" date="2022-01" db="EMBL/GenBank/DDBJ databases">
        <title>Labilibaculum sp. nov, a marine bacterium isolated from Antarctica.</title>
        <authorList>
            <person name="Dai W."/>
        </authorList>
    </citation>
    <scope>NUCLEOTIDE SEQUENCE [LARGE SCALE GENOMIC DNA]</scope>
    <source>
        <strain evidence="10 11">DW002</strain>
    </source>
</reference>
<dbReference type="EC" id="2.7.13.3" evidence="2"/>
<sequence length="601" mass="68958">MNLNNIRNEKMQYNSISLSFPEHIEPIFQETYFQNSIIQVRVALVLTMLLYAVFAYLDLLLFPQHAHLFHNIRFFIVIPSVTLVIFLSFTKFFKKIWQWLILACYIIGGTGISVMTTFEPENNAYYAGLLLIFFSGYLFLKMRFILATIGGWLNLLIFNLLAIVYIETPIPIIISNLFFFVSANLIGMFAAYYMELQSRRNFFLNQKLDEEKISVEQLNKNLEKTVDERTIELVNAKNTTEAINANITAIIEGTNESIWAFNQNYEILYLNQAFKDVFHGIFDVTLQPGASILDIIPEPFRETWKLRYDRVLANEQFTIEDELDTKNGLLFIQVTFNPIVKKGKVIGSSCFGTDITYRKKVETEIIKAKEKAEESDRLKSAFLANMSHEIRTPMNGILGFAELLKDSDLEKGIQKEYIDIIEESGNRMLNIINDIIDVSKIEAGLVDVNIQDTNVNQLLQYMHSFFKPEADSKNLQLAILVPDLSKELVIKTDREKLYAILTNLLKNAIKYTNQGAIEFGFEANGKHLEFFIKDTGVGIPEDRQHAIFERFIQGDMTNKRLQEGAGLGLSISTAFVKLLKGKIWLKSQEGKGSTFFFTLPY</sequence>
<keyword evidence="8" id="KW-1133">Transmembrane helix</keyword>
<dbReference type="InterPro" id="IPR036097">
    <property type="entry name" value="HisK_dim/P_sf"/>
</dbReference>
<dbReference type="InterPro" id="IPR003661">
    <property type="entry name" value="HisK_dim/P_dom"/>
</dbReference>
<evidence type="ECO:0000256" key="5">
    <source>
        <dbReference type="ARBA" id="ARBA00022777"/>
    </source>
</evidence>
<dbReference type="RefSeq" id="WP_275110318.1">
    <property type="nucleotide sequence ID" value="NZ_JAKJSC010000002.1"/>
</dbReference>
<feature type="transmembrane region" description="Helical" evidence="8">
    <location>
        <begin position="68"/>
        <end position="89"/>
    </location>
</feature>
<dbReference type="GO" id="GO:0005524">
    <property type="term" value="F:ATP binding"/>
    <property type="evidence" value="ECO:0007669"/>
    <property type="project" value="UniProtKB-KW"/>
</dbReference>
<keyword evidence="4" id="KW-0808">Transferase</keyword>
<dbReference type="SMART" id="SM00387">
    <property type="entry name" value="HATPase_c"/>
    <property type="match status" value="1"/>
</dbReference>
<dbReference type="InterPro" id="IPR035965">
    <property type="entry name" value="PAS-like_dom_sf"/>
</dbReference>
<keyword evidence="3" id="KW-0597">Phosphoprotein</keyword>
<keyword evidence="6" id="KW-0902">Two-component regulatory system</keyword>
<dbReference type="PANTHER" id="PTHR43711:SF31">
    <property type="entry name" value="HISTIDINE KINASE"/>
    <property type="match status" value="1"/>
</dbReference>
<keyword evidence="10" id="KW-0067">ATP-binding</keyword>
<keyword evidence="7" id="KW-0175">Coiled coil</keyword>